<gene>
    <name evidence="2" type="ORF">NP493_115g02000</name>
</gene>
<dbReference type="EMBL" id="JAODUO010000114">
    <property type="protein sequence ID" value="KAK2189067.1"/>
    <property type="molecule type" value="Genomic_DNA"/>
</dbReference>
<reference evidence="2" key="1">
    <citation type="journal article" date="2023" name="Mol. Biol. Evol.">
        <title>Third-Generation Sequencing Reveals the Adaptive Role of the Epigenome in Three Deep-Sea Polychaetes.</title>
        <authorList>
            <person name="Perez M."/>
            <person name="Aroh O."/>
            <person name="Sun Y."/>
            <person name="Lan Y."/>
            <person name="Juniper S.K."/>
            <person name="Young C.R."/>
            <person name="Angers B."/>
            <person name="Qian P.Y."/>
        </authorList>
    </citation>
    <scope>NUCLEOTIDE SEQUENCE</scope>
    <source>
        <strain evidence="2">R07B-5</strain>
    </source>
</reference>
<keyword evidence="3" id="KW-1185">Reference proteome</keyword>
<comment type="caution">
    <text evidence="2">The sequence shown here is derived from an EMBL/GenBank/DDBJ whole genome shotgun (WGS) entry which is preliminary data.</text>
</comment>
<dbReference type="Proteomes" id="UP001209878">
    <property type="component" value="Unassembled WGS sequence"/>
</dbReference>
<accession>A0AAD9P6I7</accession>
<name>A0AAD9P6I7_RIDPI</name>
<proteinExistence type="predicted"/>
<evidence type="ECO:0000313" key="3">
    <source>
        <dbReference type="Proteomes" id="UP001209878"/>
    </source>
</evidence>
<dbReference type="AlphaFoldDB" id="A0AAD9P6I7"/>
<feature type="region of interest" description="Disordered" evidence="1">
    <location>
        <begin position="121"/>
        <end position="143"/>
    </location>
</feature>
<evidence type="ECO:0000313" key="2">
    <source>
        <dbReference type="EMBL" id="KAK2189067.1"/>
    </source>
</evidence>
<evidence type="ECO:0000256" key="1">
    <source>
        <dbReference type="SAM" id="MobiDB-lite"/>
    </source>
</evidence>
<protein>
    <submittedName>
        <fullName evidence="2">Uncharacterized protein</fullName>
    </submittedName>
</protein>
<feature type="compositionally biased region" description="Acidic residues" evidence="1">
    <location>
        <begin position="128"/>
        <end position="143"/>
    </location>
</feature>
<sequence length="143" mass="16338">MEPQISLAEAVGRVHLPDVRTEPRVFEMDGLSAKLLRKIVGEDEKLTFNSKIDLVRLPPCHSALKPHLQRVNHHIPLYKRAEEAILEKPKPYDDEQGWIRTEDGVLEPVWSCGPVLPNSLVDLLDTGDREEEEEEEDNEEGRV</sequence>
<organism evidence="2 3">
    <name type="scientific">Ridgeia piscesae</name>
    <name type="common">Tubeworm</name>
    <dbReference type="NCBI Taxonomy" id="27915"/>
    <lineage>
        <taxon>Eukaryota</taxon>
        <taxon>Metazoa</taxon>
        <taxon>Spiralia</taxon>
        <taxon>Lophotrochozoa</taxon>
        <taxon>Annelida</taxon>
        <taxon>Polychaeta</taxon>
        <taxon>Sedentaria</taxon>
        <taxon>Canalipalpata</taxon>
        <taxon>Sabellida</taxon>
        <taxon>Siboglinidae</taxon>
        <taxon>Ridgeia</taxon>
    </lineage>
</organism>